<reference evidence="1 2" key="1">
    <citation type="submission" date="2020-03" db="EMBL/GenBank/DDBJ databases">
        <title>Draft Genome Sequence of Cudoniella acicularis.</title>
        <authorList>
            <person name="Buettner E."/>
            <person name="Kellner H."/>
        </authorList>
    </citation>
    <scope>NUCLEOTIDE SEQUENCE [LARGE SCALE GENOMIC DNA]</scope>
    <source>
        <strain evidence="1 2">DSM 108380</strain>
    </source>
</reference>
<dbReference type="OrthoDB" id="4357582at2759"/>
<gene>
    <name evidence="1" type="ORF">G7Y89_g4408</name>
</gene>
<accession>A0A8H4RPI5</accession>
<protein>
    <submittedName>
        <fullName evidence="1">Uncharacterized protein</fullName>
    </submittedName>
</protein>
<keyword evidence="2" id="KW-1185">Reference proteome</keyword>
<dbReference type="Proteomes" id="UP000566819">
    <property type="component" value="Unassembled WGS sequence"/>
</dbReference>
<organism evidence="1 2">
    <name type="scientific">Cudoniella acicularis</name>
    <dbReference type="NCBI Taxonomy" id="354080"/>
    <lineage>
        <taxon>Eukaryota</taxon>
        <taxon>Fungi</taxon>
        <taxon>Dikarya</taxon>
        <taxon>Ascomycota</taxon>
        <taxon>Pezizomycotina</taxon>
        <taxon>Leotiomycetes</taxon>
        <taxon>Helotiales</taxon>
        <taxon>Tricladiaceae</taxon>
        <taxon>Cudoniella</taxon>
    </lineage>
</organism>
<name>A0A8H4RPI5_9HELO</name>
<comment type="caution">
    <text evidence="1">The sequence shown here is derived from an EMBL/GenBank/DDBJ whole genome shotgun (WGS) entry which is preliminary data.</text>
</comment>
<dbReference type="AlphaFoldDB" id="A0A8H4RPI5"/>
<evidence type="ECO:0000313" key="1">
    <source>
        <dbReference type="EMBL" id="KAF4633707.1"/>
    </source>
</evidence>
<evidence type="ECO:0000313" key="2">
    <source>
        <dbReference type="Proteomes" id="UP000566819"/>
    </source>
</evidence>
<sequence>MGKKKTPEEKAIRARENGFNDSGDDIDDSFVLKEVLPYTDRVYNGQMDMWREFAKIRLGVNPSHFRTLKHFAEFVGLLIRGQLEEIATVDISKFDYKASRVRFSAKMNFYCYSSARIGELTESLARVNSGKGLRYRDIVMLVG</sequence>
<dbReference type="EMBL" id="JAAMPI010000239">
    <property type="protein sequence ID" value="KAF4633707.1"/>
    <property type="molecule type" value="Genomic_DNA"/>
</dbReference>
<proteinExistence type="predicted"/>